<dbReference type="SUPFAM" id="SSF51412">
    <property type="entry name" value="Inosine monophosphate dehydrogenase (IMPDH)"/>
    <property type="match status" value="1"/>
</dbReference>
<keyword evidence="1" id="KW-0285">Flavoprotein</keyword>
<protein>
    <submittedName>
        <fullName evidence="4">Uncharacterized protein</fullName>
    </submittedName>
</protein>
<organism evidence="4">
    <name type="scientific">marine metagenome</name>
    <dbReference type="NCBI Taxonomy" id="408172"/>
    <lineage>
        <taxon>unclassified sequences</taxon>
        <taxon>metagenomes</taxon>
        <taxon>ecological metagenomes</taxon>
    </lineage>
</organism>
<dbReference type="Pfam" id="PF03060">
    <property type="entry name" value="NMO"/>
    <property type="match status" value="1"/>
</dbReference>
<dbReference type="InterPro" id="IPR004136">
    <property type="entry name" value="NMO"/>
</dbReference>
<proteinExistence type="predicted"/>
<dbReference type="InterPro" id="IPR013785">
    <property type="entry name" value="Aldolase_TIM"/>
</dbReference>
<accession>A0A382QDF6</accession>
<dbReference type="PANTHER" id="PTHR32332">
    <property type="entry name" value="2-NITROPROPANE DIOXYGENASE"/>
    <property type="match status" value="1"/>
</dbReference>
<dbReference type="EMBL" id="UINC01112960">
    <property type="protein sequence ID" value="SVC82261.1"/>
    <property type="molecule type" value="Genomic_DNA"/>
</dbReference>
<feature type="non-terminal residue" evidence="4">
    <location>
        <position position="296"/>
    </location>
</feature>
<keyword evidence="3" id="KW-0560">Oxidoreductase</keyword>
<evidence type="ECO:0000256" key="2">
    <source>
        <dbReference type="ARBA" id="ARBA00022643"/>
    </source>
</evidence>
<evidence type="ECO:0000256" key="3">
    <source>
        <dbReference type="ARBA" id="ARBA00023002"/>
    </source>
</evidence>
<reference evidence="4" key="1">
    <citation type="submission" date="2018-05" db="EMBL/GenBank/DDBJ databases">
        <authorList>
            <person name="Lanie J.A."/>
            <person name="Ng W.-L."/>
            <person name="Kazmierczak K.M."/>
            <person name="Andrzejewski T.M."/>
            <person name="Davidsen T.M."/>
            <person name="Wayne K.J."/>
            <person name="Tettelin H."/>
            <person name="Glass J.I."/>
            <person name="Rusch D."/>
            <person name="Podicherti R."/>
            <person name="Tsui H.-C.T."/>
            <person name="Winkler M.E."/>
        </authorList>
    </citation>
    <scope>NUCLEOTIDE SEQUENCE</scope>
</reference>
<dbReference type="Gene3D" id="3.20.20.70">
    <property type="entry name" value="Aldolase class I"/>
    <property type="match status" value="1"/>
</dbReference>
<dbReference type="AlphaFoldDB" id="A0A382QDF6"/>
<gene>
    <name evidence="4" type="ORF">METZ01_LOCUS335115</name>
</gene>
<dbReference type="GO" id="GO:0018580">
    <property type="term" value="F:nitronate monooxygenase activity"/>
    <property type="evidence" value="ECO:0007669"/>
    <property type="project" value="InterPro"/>
</dbReference>
<sequence length="296" mass="32646">MEALSEGKKRGTPLKTALTEDAGITVPIICGPMYPCSNPELVAAASEAGGLGVFQPISLTYVHGYEFRSGIKKIRSLTDRPIGMNALIEQSSKTYQRQMEQWIDIALEEGVRFFVTSLGKPDWVVRKVETVHGRVYHDVTERKWAQKGIDSGVHGLIAVNTRAGGHSGHLDARALLDDVCDLGLPVVCAGGIGTEHEFADSLRLGYAGVQMGTRFIATDECTASPEYKQAIVDAHEKNIVHSERLTGIPVAVIDTPFIRSLGLRAGPVARWMLRGRRTKHWMRMIYALRSLRQLKR</sequence>
<name>A0A382QDF6_9ZZZZ</name>
<evidence type="ECO:0000313" key="4">
    <source>
        <dbReference type="EMBL" id="SVC82261.1"/>
    </source>
</evidence>
<keyword evidence="2" id="KW-0288">FMN</keyword>
<evidence type="ECO:0000256" key="1">
    <source>
        <dbReference type="ARBA" id="ARBA00022630"/>
    </source>
</evidence>
<dbReference type="CDD" id="cd04730">
    <property type="entry name" value="NPD_like"/>
    <property type="match status" value="1"/>
</dbReference>